<dbReference type="InterPro" id="IPR036291">
    <property type="entry name" value="NAD(P)-bd_dom_sf"/>
</dbReference>
<dbReference type="Pfam" id="PF01232">
    <property type="entry name" value="Mannitol_dh"/>
    <property type="match status" value="1"/>
</dbReference>
<evidence type="ECO:0000256" key="1">
    <source>
        <dbReference type="ARBA" id="ARBA00023002"/>
    </source>
</evidence>
<name>A0A4R1M992_9FIRM</name>
<keyword evidence="2" id="KW-0520">NAD</keyword>
<dbReference type="SUPFAM" id="SSF51735">
    <property type="entry name" value="NAD(P)-binding Rossmann-fold domains"/>
    <property type="match status" value="1"/>
</dbReference>
<dbReference type="InterPro" id="IPR008927">
    <property type="entry name" value="6-PGluconate_DH-like_C_sf"/>
</dbReference>
<evidence type="ECO:0000256" key="2">
    <source>
        <dbReference type="ARBA" id="ARBA00023027"/>
    </source>
</evidence>
<dbReference type="NCBIfam" id="NF002969">
    <property type="entry name" value="PRK03643.1"/>
    <property type="match status" value="1"/>
</dbReference>
<evidence type="ECO:0000256" key="3">
    <source>
        <dbReference type="ARBA" id="ARBA00048615"/>
    </source>
</evidence>
<dbReference type="Gene3D" id="1.10.1040.10">
    <property type="entry name" value="N-(1-d-carboxylethyl)-l-norvaline Dehydrogenase, domain 2"/>
    <property type="match status" value="1"/>
</dbReference>
<dbReference type="PRINTS" id="PR00084">
    <property type="entry name" value="MTLDHDRGNASE"/>
</dbReference>
<dbReference type="EMBL" id="SMGQ01000017">
    <property type="protein sequence ID" value="TCK87982.1"/>
    <property type="molecule type" value="Genomic_DNA"/>
</dbReference>
<dbReference type="OrthoDB" id="9768714at2"/>
<evidence type="ECO:0000313" key="6">
    <source>
        <dbReference type="EMBL" id="TCK87982.1"/>
    </source>
</evidence>
<reference evidence="6 7" key="1">
    <citation type="submission" date="2019-03" db="EMBL/GenBank/DDBJ databases">
        <title>Genomic Encyclopedia of Type Strains, Phase IV (KMG-IV): sequencing the most valuable type-strain genomes for metagenomic binning, comparative biology and taxonomic classification.</title>
        <authorList>
            <person name="Goeker M."/>
        </authorList>
    </citation>
    <scope>NUCLEOTIDE SEQUENCE [LARGE SCALE GENOMIC DNA]</scope>
    <source>
        <strain evidence="6 7">DSM 24176</strain>
    </source>
</reference>
<dbReference type="InterPro" id="IPR013328">
    <property type="entry name" value="6PGD_dom2"/>
</dbReference>
<dbReference type="RefSeq" id="WP_132283290.1">
    <property type="nucleotide sequence ID" value="NZ_SMGQ01000017.1"/>
</dbReference>
<comment type="catalytic activity">
    <reaction evidence="3">
        <text>D-mannitol 1-phosphate + NAD(+) = beta-D-fructose 6-phosphate + NADH + H(+)</text>
        <dbReference type="Rhea" id="RHEA:19661"/>
        <dbReference type="ChEBI" id="CHEBI:15378"/>
        <dbReference type="ChEBI" id="CHEBI:57540"/>
        <dbReference type="ChEBI" id="CHEBI:57634"/>
        <dbReference type="ChEBI" id="CHEBI:57945"/>
        <dbReference type="ChEBI" id="CHEBI:61381"/>
        <dbReference type="EC" id="1.1.1.17"/>
    </reaction>
</comment>
<dbReference type="Pfam" id="PF08125">
    <property type="entry name" value="Mannitol_dh_C"/>
    <property type="match status" value="1"/>
</dbReference>
<organism evidence="6 7">
    <name type="scientific">Natranaerovirga hydrolytica</name>
    <dbReference type="NCBI Taxonomy" id="680378"/>
    <lineage>
        <taxon>Bacteria</taxon>
        <taxon>Bacillati</taxon>
        <taxon>Bacillota</taxon>
        <taxon>Clostridia</taxon>
        <taxon>Lachnospirales</taxon>
        <taxon>Natranaerovirgaceae</taxon>
        <taxon>Natranaerovirga</taxon>
    </lineage>
</organism>
<feature type="domain" description="Mannitol dehydrogenase C-terminal" evidence="5">
    <location>
        <begin position="273"/>
        <end position="469"/>
    </location>
</feature>
<proteinExistence type="predicted"/>
<protein>
    <submittedName>
        <fullName evidence="6">Tagaturonate reductase</fullName>
    </submittedName>
</protein>
<dbReference type="GO" id="GO:0019592">
    <property type="term" value="P:mannitol catabolic process"/>
    <property type="evidence" value="ECO:0007669"/>
    <property type="project" value="TreeGrafter"/>
</dbReference>
<evidence type="ECO:0000259" key="5">
    <source>
        <dbReference type="Pfam" id="PF08125"/>
    </source>
</evidence>
<dbReference type="GO" id="GO:0008926">
    <property type="term" value="F:mannitol-1-phosphate 5-dehydrogenase activity"/>
    <property type="evidence" value="ECO:0007669"/>
    <property type="project" value="UniProtKB-EC"/>
</dbReference>
<feature type="domain" description="Mannitol dehydrogenase N-terminal" evidence="4">
    <location>
        <begin position="17"/>
        <end position="254"/>
    </location>
</feature>
<evidence type="ECO:0000259" key="4">
    <source>
        <dbReference type="Pfam" id="PF01232"/>
    </source>
</evidence>
<dbReference type="SUPFAM" id="SSF48179">
    <property type="entry name" value="6-phosphogluconate dehydrogenase C-terminal domain-like"/>
    <property type="match status" value="1"/>
</dbReference>
<comment type="caution">
    <text evidence="6">The sequence shown here is derived from an EMBL/GenBank/DDBJ whole genome shotgun (WGS) entry which is preliminary data.</text>
</comment>
<dbReference type="PANTHER" id="PTHR30524:SF0">
    <property type="entry name" value="ALTRONATE OXIDOREDUCTASE-RELATED"/>
    <property type="match status" value="1"/>
</dbReference>
<dbReference type="InterPro" id="IPR000669">
    <property type="entry name" value="Mannitol_DH"/>
</dbReference>
<dbReference type="Proteomes" id="UP000294545">
    <property type="component" value="Unassembled WGS sequence"/>
</dbReference>
<dbReference type="PANTHER" id="PTHR30524">
    <property type="entry name" value="MANNITOL-1-PHOSPHATE 5-DEHYDROGENASE"/>
    <property type="match status" value="1"/>
</dbReference>
<dbReference type="InterPro" id="IPR013118">
    <property type="entry name" value="Mannitol_DH_C"/>
</dbReference>
<keyword evidence="1" id="KW-0560">Oxidoreductase</keyword>
<accession>A0A4R1M992</accession>
<keyword evidence="7" id="KW-1185">Reference proteome</keyword>
<sequence>MQELNKTVAQKTERPVKVLQFGEGNFLRAFVDWILQEANDKELINTNVAVVQPIEMGRVKDLEKQDGLYTVFLEGIKNKEVVSQKQVIDVLDDFINPYTEYDQYLAYAKSEELRYIISNTTEAGIILDKEDTKLDTCPNSFPGKLLALLVERYKYFDGDKNKGLIILPCELIDHNGKELKKVMNELAGLVGLEEDFITWLNEANTFCSTLVDRIVTGYPRNEIEKVTKELGYVDNSVVKCEIFHLWVIETQDPKVKEEFPVDKAGLDVIFVDDLTPYKQRKVSILNGSHTAMVPVGYLYGIDTVRETVEDEVMGQFVKDVMFNEIIPTQDLPKDELDKFADEVLDRFKNPYIYHELLAISLNSTTKYKTRILPTVIKYLDRKNELPKRLLFSLASMLVFFKGERNGEKIPVNDNKEFLDMYEALWGSYDGSTESVDKIVKQFLGLKDHWEFDFAKYPEVEKFVSESVYSIVNDGMKAAIKKVM</sequence>
<dbReference type="GO" id="GO:0005829">
    <property type="term" value="C:cytosol"/>
    <property type="evidence" value="ECO:0007669"/>
    <property type="project" value="TreeGrafter"/>
</dbReference>
<evidence type="ECO:0000313" key="7">
    <source>
        <dbReference type="Proteomes" id="UP000294545"/>
    </source>
</evidence>
<dbReference type="Gene3D" id="3.40.50.720">
    <property type="entry name" value="NAD(P)-binding Rossmann-like Domain"/>
    <property type="match status" value="1"/>
</dbReference>
<dbReference type="InterPro" id="IPR013131">
    <property type="entry name" value="Mannitol_DH_N"/>
</dbReference>
<dbReference type="AlphaFoldDB" id="A0A4R1M992"/>
<gene>
    <name evidence="6" type="ORF">EDC19_2629</name>
</gene>